<accession>A0AA39J3B0</accession>
<reference evidence="2" key="1">
    <citation type="submission" date="2023-06" db="EMBL/GenBank/DDBJ databases">
        <authorList>
            <consortium name="Lawrence Berkeley National Laboratory"/>
            <person name="Ahrendt S."/>
            <person name="Sahu N."/>
            <person name="Indic B."/>
            <person name="Wong-Bajracharya J."/>
            <person name="Merenyi Z."/>
            <person name="Ke H.-M."/>
            <person name="Monk M."/>
            <person name="Kocsube S."/>
            <person name="Drula E."/>
            <person name="Lipzen A."/>
            <person name="Balint B."/>
            <person name="Henrissat B."/>
            <person name="Andreopoulos B."/>
            <person name="Martin F.M."/>
            <person name="Harder C.B."/>
            <person name="Rigling D."/>
            <person name="Ford K.L."/>
            <person name="Foster G.D."/>
            <person name="Pangilinan J."/>
            <person name="Papanicolaou A."/>
            <person name="Barry K."/>
            <person name="LaButti K."/>
            <person name="Viragh M."/>
            <person name="Koriabine M."/>
            <person name="Yan M."/>
            <person name="Riley R."/>
            <person name="Champramary S."/>
            <person name="Plett K.L."/>
            <person name="Tsai I.J."/>
            <person name="Slot J."/>
            <person name="Sipos G."/>
            <person name="Plett J."/>
            <person name="Nagy L.G."/>
            <person name="Grigoriev I.V."/>
        </authorList>
    </citation>
    <scope>NUCLEOTIDE SEQUENCE</scope>
    <source>
        <strain evidence="2">FPL87.14</strain>
    </source>
</reference>
<dbReference type="AlphaFoldDB" id="A0AA39J3B0"/>
<gene>
    <name evidence="2" type="ORF">EV421DRAFT_1740932</name>
</gene>
<feature type="chain" id="PRO_5041444903" description="C2H2-type domain-containing protein" evidence="1">
    <location>
        <begin position="24"/>
        <end position="111"/>
    </location>
</feature>
<evidence type="ECO:0000313" key="3">
    <source>
        <dbReference type="Proteomes" id="UP001175226"/>
    </source>
</evidence>
<comment type="caution">
    <text evidence="2">The sequence shown here is derived from an EMBL/GenBank/DDBJ whole genome shotgun (WGS) entry which is preliminary data.</text>
</comment>
<proteinExistence type="predicted"/>
<keyword evidence="3" id="KW-1185">Reference proteome</keyword>
<protein>
    <recommendedName>
        <fullName evidence="4">C2H2-type domain-containing protein</fullName>
    </recommendedName>
</protein>
<feature type="signal peptide" evidence="1">
    <location>
        <begin position="1"/>
        <end position="23"/>
    </location>
</feature>
<dbReference type="Proteomes" id="UP001175226">
    <property type="component" value="Unassembled WGS sequence"/>
</dbReference>
<name>A0AA39J3B0_9AGAR</name>
<organism evidence="2 3">
    <name type="scientific">Armillaria borealis</name>
    <dbReference type="NCBI Taxonomy" id="47425"/>
    <lineage>
        <taxon>Eukaryota</taxon>
        <taxon>Fungi</taxon>
        <taxon>Dikarya</taxon>
        <taxon>Basidiomycota</taxon>
        <taxon>Agaricomycotina</taxon>
        <taxon>Agaricomycetes</taxon>
        <taxon>Agaricomycetidae</taxon>
        <taxon>Agaricales</taxon>
        <taxon>Marasmiineae</taxon>
        <taxon>Physalacriaceae</taxon>
        <taxon>Armillaria</taxon>
    </lineage>
</organism>
<evidence type="ECO:0008006" key="4">
    <source>
        <dbReference type="Google" id="ProtNLM"/>
    </source>
</evidence>
<keyword evidence="1" id="KW-0732">Signal</keyword>
<evidence type="ECO:0000256" key="1">
    <source>
        <dbReference type="SAM" id="SignalP"/>
    </source>
</evidence>
<sequence length="111" mass="12326">MPFRWPQHDLILFLLALVVYLVPMQIPAGCTKTFGVHSNVKWHLRTHGTFLIPPANQTGQHTVVLLLPGNAWEAINLATQDPGMQGIPEDIRGGREEVSLVIGQEGCRVEH</sequence>
<dbReference type="EMBL" id="JAUEPT010000071">
    <property type="protein sequence ID" value="KAK0434517.1"/>
    <property type="molecule type" value="Genomic_DNA"/>
</dbReference>
<evidence type="ECO:0000313" key="2">
    <source>
        <dbReference type="EMBL" id="KAK0434517.1"/>
    </source>
</evidence>